<dbReference type="WBParaSite" id="TMUE_1000003419.1">
    <property type="protein sequence ID" value="TMUE_1000003419.1"/>
    <property type="gene ID" value="WBGene00298715"/>
</dbReference>
<evidence type="ECO:0000256" key="1">
    <source>
        <dbReference type="SAM" id="MobiDB-lite"/>
    </source>
</evidence>
<sequence>MKKAARPQKAVNRRRRVLSSRPGGAWQLYRSHRLINGTVTRPLTAPVKAPPSRRRRSLLLLGCSFGIPFVWQRCPSVRTNGGVSQPWAATFKDLLATVVGHVIVAPTSGRFQGSFAPPTPTRILAATRSPAYRRATHRSSIAAHAGYCWENAETRTSNLSHLPYGFKWSHEIYQVVGRAGECEDDDRSERPAATDDYQPRVVNEATHGRRHEEATSNLVLAVLPQPGSTREIGKLKTPGNGYLTNRPELSRCDTSPLLWLLRAQGSLSRWPLRPVTKSGIRASTQGGGPRSISRAAPQSECSPSERYGRCPVVGKGAQSLRAPQVAQHPRRRGAARAGRQNGHPQLPAGGGGRQTCAQDCSTEGKPAAPPTGRRKSKELGCEIPIRQPAHSGGHSPSPFVARE</sequence>
<dbReference type="AlphaFoldDB" id="A0A5S6Q877"/>
<evidence type="ECO:0000313" key="2">
    <source>
        <dbReference type="Proteomes" id="UP000046395"/>
    </source>
</evidence>
<dbReference type="Proteomes" id="UP000046395">
    <property type="component" value="Unassembled WGS sequence"/>
</dbReference>
<name>A0A5S6Q877_TRIMR</name>
<evidence type="ECO:0000313" key="3">
    <source>
        <dbReference type="WBParaSite" id="TMUE_1000003419.1"/>
    </source>
</evidence>
<reference evidence="3" key="1">
    <citation type="submission" date="2019-12" db="UniProtKB">
        <authorList>
            <consortium name="WormBaseParasite"/>
        </authorList>
    </citation>
    <scope>IDENTIFICATION</scope>
</reference>
<protein>
    <submittedName>
        <fullName evidence="3">Uncharacterized protein</fullName>
    </submittedName>
</protein>
<organism evidence="2 3">
    <name type="scientific">Trichuris muris</name>
    <name type="common">Mouse whipworm</name>
    <dbReference type="NCBI Taxonomy" id="70415"/>
    <lineage>
        <taxon>Eukaryota</taxon>
        <taxon>Metazoa</taxon>
        <taxon>Ecdysozoa</taxon>
        <taxon>Nematoda</taxon>
        <taxon>Enoplea</taxon>
        <taxon>Dorylaimia</taxon>
        <taxon>Trichinellida</taxon>
        <taxon>Trichuridae</taxon>
        <taxon>Trichuris</taxon>
    </lineage>
</organism>
<proteinExistence type="predicted"/>
<accession>A0A5S6Q877</accession>
<keyword evidence="2" id="KW-1185">Reference proteome</keyword>
<feature type="region of interest" description="Disordered" evidence="1">
    <location>
        <begin position="181"/>
        <end position="201"/>
    </location>
</feature>
<feature type="region of interest" description="Disordered" evidence="1">
    <location>
        <begin position="278"/>
        <end position="403"/>
    </location>
</feature>